<dbReference type="EMBL" id="LUGH01000758">
    <property type="protein sequence ID" value="OBZ82920.1"/>
    <property type="molecule type" value="Genomic_DNA"/>
</dbReference>
<feature type="compositionally biased region" description="Low complexity" evidence="1">
    <location>
        <begin position="843"/>
        <end position="853"/>
    </location>
</feature>
<accession>A0A1C7N1F6</accession>
<proteinExistence type="predicted"/>
<evidence type="ECO:0000259" key="2">
    <source>
        <dbReference type="Pfam" id="PF02752"/>
    </source>
</evidence>
<comment type="caution">
    <text evidence="3">The sequence shown here is derived from an EMBL/GenBank/DDBJ whole genome shotgun (WGS) entry which is preliminary data.</text>
</comment>
<feature type="compositionally biased region" description="Low complexity" evidence="1">
    <location>
        <begin position="583"/>
        <end position="596"/>
    </location>
</feature>
<dbReference type="InterPro" id="IPR011022">
    <property type="entry name" value="Arrestin_C-like"/>
</dbReference>
<organism evidence="3 4">
    <name type="scientific">Choanephora cucurbitarum</name>
    <dbReference type="NCBI Taxonomy" id="101091"/>
    <lineage>
        <taxon>Eukaryota</taxon>
        <taxon>Fungi</taxon>
        <taxon>Fungi incertae sedis</taxon>
        <taxon>Mucoromycota</taxon>
        <taxon>Mucoromycotina</taxon>
        <taxon>Mucoromycetes</taxon>
        <taxon>Mucorales</taxon>
        <taxon>Mucorineae</taxon>
        <taxon>Choanephoraceae</taxon>
        <taxon>Choanephoroideae</taxon>
        <taxon>Choanephora</taxon>
    </lineage>
</organism>
<evidence type="ECO:0000313" key="3">
    <source>
        <dbReference type="EMBL" id="OBZ82920.1"/>
    </source>
</evidence>
<feature type="domain" description="Arrestin C-terminal-like" evidence="2">
    <location>
        <begin position="164"/>
        <end position="326"/>
    </location>
</feature>
<dbReference type="OrthoDB" id="2333384at2759"/>
<gene>
    <name evidence="3" type="ORF">A0J61_09033</name>
</gene>
<name>A0A1C7N1F6_9FUNG</name>
<dbReference type="InParanoid" id="A0A1C7N1F6"/>
<evidence type="ECO:0000256" key="1">
    <source>
        <dbReference type="SAM" id="MobiDB-lite"/>
    </source>
</evidence>
<evidence type="ECO:0000313" key="4">
    <source>
        <dbReference type="Proteomes" id="UP000093000"/>
    </source>
</evidence>
<dbReference type="AlphaFoldDB" id="A0A1C7N1F6"/>
<keyword evidence="4" id="KW-1185">Reference proteome</keyword>
<reference evidence="3 4" key="1">
    <citation type="submission" date="2016-03" db="EMBL/GenBank/DDBJ databases">
        <title>Choanephora cucurbitarum.</title>
        <authorList>
            <person name="Min B."/>
            <person name="Park H."/>
            <person name="Park J.-H."/>
            <person name="Shin H.-D."/>
            <person name="Choi I.-G."/>
        </authorList>
    </citation>
    <scope>NUCLEOTIDE SEQUENCE [LARGE SCALE GENOMIC DNA]</scope>
    <source>
        <strain evidence="3 4">KUS-F28377</strain>
    </source>
</reference>
<dbReference type="STRING" id="101091.A0A1C7N1F6"/>
<feature type="compositionally biased region" description="Low complexity" evidence="1">
    <location>
        <begin position="613"/>
        <end position="637"/>
    </location>
</feature>
<feature type="region of interest" description="Disordered" evidence="1">
    <location>
        <begin position="494"/>
        <end position="660"/>
    </location>
</feature>
<sequence length="881" mass="97714">MKDGFKSIEIEPVECYLDFVGPAKINDTNSRVLKGQIRISLTKPVKIRNMSIKFKGQSSVSLQLPTPVELTTPLLPKLKLPLYGRVTIPVGDHIIPWEMDIPNIYPRSIMIKRATITYKVILTISMGITRTLTAEYPIVIRRHLLPYKELAPIIETRLFQRTIPGKFHYEIDTPQIVCIEQEHIPLAIKYISFANQKEVKTIRTRLIQIELYRRQALSKAESDLSCNNKDSLILDLDRKLLDSADYKDTHIKYIKRTVPALIHIPNESASAWKSPCLIRHRLHPYMSFSLDSPMLSIYHQLEVTFQFGMKHEEVKSRIPIIIASIPKRDSLQLGSNVTPSAQSENMMLKYAFEEATHTNFLTYRLESHTSTLLTEDENEQLLIDGSYTTLRNGRTLPLMSVEDDIHSTSRYGRVSNALNSSSSEINDPRPGLVPYNSYASEQPPMNGITTLERNAIIKRSMANTTSITAAAAAVKAAQNAATQNQIDPQRFASAVELSSRSKDSSTPIDYSDSKRPRTTTPTARRQPMYKKHVPQPIDVDLANGKDIRNVSPFPPPRTQLPLPPPHRSTSSGSEVLPATDRAQQIQSLSQSLVQPSRRNLRQDSMDDLQSVYSEASASSSNNAPSLSSSATLSTNRSQPTLHSRPASPVFSPAPGLPATFALRPQQDSTAQIEETFLIDSAGATSPAMNTVASSTVFSPHSTSVFGRRIALSTISSLTNNSLYIDPSVVSRDRQSATLESDILSVIMRSSTENSCVGHEPSSYRHACHAPPCPSPNHYINAKLPPIPTTTSNQSSHSKRSNRFTMIYHGESEDEDDDCPTADPVMSQFGERTTSLPIDQLVPSSQSPSITSSSGTCPRSEGAPPRLPRLSFGNDFDFSINI</sequence>
<dbReference type="Gene3D" id="2.60.40.640">
    <property type="match status" value="1"/>
</dbReference>
<feature type="region of interest" description="Disordered" evidence="1">
    <location>
        <begin position="833"/>
        <end position="869"/>
    </location>
</feature>
<feature type="compositionally biased region" description="Pro residues" evidence="1">
    <location>
        <begin position="552"/>
        <end position="566"/>
    </location>
</feature>
<protein>
    <recommendedName>
        <fullName evidence="2">Arrestin C-terminal-like domain-containing protein</fullName>
    </recommendedName>
</protein>
<dbReference type="InterPro" id="IPR014752">
    <property type="entry name" value="Arrestin-like_C"/>
</dbReference>
<dbReference type="Pfam" id="PF02752">
    <property type="entry name" value="Arrestin_C"/>
    <property type="match status" value="1"/>
</dbReference>
<dbReference type="Proteomes" id="UP000093000">
    <property type="component" value="Unassembled WGS sequence"/>
</dbReference>